<keyword evidence="3" id="KW-1185">Reference proteome</keyword>
<feature type="compositionally biased region" description="Basic and acidic residues" evidence="1">
    <location>
        <begin position="156"/>
        <end position="179"/>
    </location>
</feature>
<reference evidence="2 3" key="1">
    <citation type="journal article" date="2019" name="Sci. Rep.">
        <title>Orb-weaving spider Araneus ventricosus genome elucidates the spidroin gene catalogue.</title>
        <authorList>
            <person name="Kono N."/>
            <person name="Nakamura H."/>
            <person name="Ohtoshi R."/>
            <person name="Moran D.A.P."/>
            <person name="Shinohara A."/>
            <person name="Yoshida Y."/>
            <person name="Fujiwara M."/>
            <person name="Mori M."/>
            <person name="Tomita M."/>
            <person name="Arakawa K."/>
        </authorList>
    </citation>
    <scope>NUCLEOTIDE SEQUENCE [LARGE SCALE GENOMIC DNA]</scope>
</reference>
<evidence type="ECO:0000313" key="3">
    <source>
        <dbReference type="Proteomes" id="UP000499080"/>
    </source>
</evidence>
<name>A0A4Y2SVY5_ARAVE</name>
<accession>A0A4Y2SVY5</accession>
<dbReference type="Proteomes" id="UP000499080">
    <property type="component" value="Unassembled WGS sequence"/>
</dbReference>
<comment type="caution">
    <text evidence="2">The sequence shown here is derived from an EMBL/GenBank/DDBJ whole genome shotgun (WGS) entry which is preliminary data.</text>
</comment>
<dbReference type="EMBL" id="BGPR01024080">
    <property type="protein sequence ID" value="GBN91823.1"/>
    <property type="molecule type" value="Genomic_DNA"/>
</dbReference>
<sequence>MCSYDSLPDTPFRCHFGTAGSNTDSTEDPPSTILIQWLVNQSYPGKNGSPTFNELKWIQYEPSERIYYKLDLEDQLTELPGRPLTISDVFALPHLYTSRSAIFRNKWTDLQSMKKFIPSDTHAFYDNISCEEESRGQVARKRKHTEHVINGKNKKVKTDKTDGKKKGVKGDKKSDKRRL</sequence>
<feature type="region of interest" description="Disordered" evidence="1">
    <location>
        <begin position="135"/>
        <end position="179"/>
    </location>
</feature>
<dbReference type="OrthoDB" id="6614966at2759"/>
<protein>
    <submittedName>
        <fullName evidence="2">Uncharacterized protein</fullName>
    </submittedName>
</protein>
<gene>
    <name evidence="2" type="ORF">AVEN_81639_1</name>
</gene>
<proteinExistence type="predicted"/>
<organism evidence="2 3">
    <name type="scientific">Araneus ventricosus</name>
    <name type="common">Orbweaver spider</name>
    <name type="synonym">Epeira ventricosa</name>
    <dbReference type="NCBI Taxonomy" id="182803"/>
    <lineage>
        <taxon>Eukaryota</taxon>
        <taxon>Metazoa</taxon>
        <taxon>Ecdysozoa</taxon>
        <taxon>Arthropoda</taxon>
        <taxon>Chelicerata</taxon>
        <taxon>Arachnida</taxon>
        <taxon>Araneae</taxon>
        <taxon>Araneomorphae</taxon>
        <taxon>Entelegynae</taxon>
        <taxon>Araneoidea</taxon>
        <taxon>Araneidae</taxon>
        <taxon>Araneus</taxon>
    </lineage>
</organism>
<evidence type="ECO:0000256" key="1">
    <source>
        <dbReference type="SAM" id="MobiDB-lite"/>
    </source>
</evidence>
<evidence type="ECO:0000313" key="2">
    <source>
        <dbReference type="EMBL" id="GBN91823.1"/>
    </source>
</evidence>
<dbReference type="AlphaFoldDB" id="A0A4Y2SVY5"/>